<keyword evidence="4" id="KW-1003">Cell membrane</keyword>
<feature type="transmembrane region" description="Helical" evidence="8">
    <location>
        <begin position="411"/>
        <end position="431"/>
    </location>
</feature>
<dbReference type="Pfam" id="PF06826">
    <property type="entry name" value="Asp-Al_Ex"/>
    <property type="match status" value="2"/>
</dbReference>
<feature type="transmembrane region" description="Helical" evidence="8">
    <location>
        <begin position="6"/>
        <end position="29"/>
    </location>
</feature>
<evidence type="ECO:0000256" key="6">
    <source>
        <dbReference type="ARBA" id="ARBA00022989"/>
    </source>
</evidence>
<feature type="transmembrane region" description="Helical" evidence="8">
    <location>
        <begin position="68"/>
        <end position="92"/>
    </location>
</feature>
<evidence type="ECO:0000256" key="2">
    <source>
        <dbReference type="ARBA" id="ARBA00009854"/>
    </source>
</evidence>
<evidence type="ECO:0000313" key="11">
    <source>
        <dbReference type="Proteomes" id="UP000003343"/>
    </source>
</evidence>
<dbReference type="EMBL" id="AEPZ01000007">
    <property type="protein sequence ID" value="EFU81982.1"/>
    <property type="molecule type" value="Genomic_DNA"/>
</dbReference>
<comment type="caution">
    <text evidence="10">The sequence shown here is derived from an EMBL/GenBank/DDBJ whole genome shotgun (WGS) entry which is preliminary data.</text>
</comment>
<keyword evidence="3" id="KW-0813">Transport</keyword>
<dbReference type="Gene3D" id="3.30.70.1450">
    <property type="entry name" value="Regulator of K+ conductance, C-terminal domain"/>
    <property type="match status" value="1"/>
</dbReference>
<dbReference type="SUPFAM" id="SSF116726">
    <property type="entry name" value="TrkA C-terminal domain-like"/>
    <property type="match status" value="1"/>
</dbReference>
<dbReference type="Pfam" id="PF02080">
    <property type="entry name" value="TrkA_C"/>
    <property type="match status" value="1"/>
</dbReference>
<dbReference type="GO" id="GO:0006813">
    <property type="term" value="P:potassium ion transport"/>
    <property type="evidence" value="ECO:0007669"/>
    <property type="project" value="InterPro"/>
</dbReference>
<dbReference type="PANTHER" id="PTHR30445">
    <property type="entry name" value="K(+)_H(+) ANTIPORTER SUBUNIT KHTT"/>
    <property type="match status" value="1"/>
</dbReference>
<feature type="transmembrane region" description="Helical" evidence="8">
    <location>
        <begin position="451"/>
        <end position="474"/>
    </location>
</feature>
<dbReference type="AlphaFoldDB" id="E6M3S7"/>
<evidence type="ECO:0000259" key="9">
    <source>
        <dbReference type="PROSITE" id="PS51202"/>
    </source>
</evidence>
<dbReference type="HOGENOM" id="CLU_035023_3_0_11"/>
<feature type="transmembrane region" description="Helical" evidence="8">
    <location>
        <begin position="156"/>
        <end position="177"/>
    </location>
</feature>
<protein>
    <submittedName>
        <fullName evidence="10">TrkA C-terminal domain protein</fullName>
    </submittedName>
</protein>
<accession>E6M3S7</accession>
<dbReference type="GO" id="GO:0005886">
    <property type="term" value="C:plasma membrane"/>
    <property type="evidence" value="ECO:0007669"/>
    <property type="project" value="UniProtKB-SubCell"/>
</dbReference>
<keyword evidence="5 8" id="KW-0812">Transmembrane</keyword>
<dbReference type="NCBIfam" id="TIGR01625">
    <property type="entry name" value="YidE_YbjL_dupl"/>
    <property type="match status" value="2"/>
</dbReference>
<reference evidence="10 11" key="1">
    <citation type="submission" date="2010-12" db="EMBL/GenBank/DDBJ databases">
        <authorList>
            <person name="Muzny D."/>
            <person name="Qin X."/>
            <person name="Deng J."/>
            <person name="Jiang H."/>
            <person name="Liu Y."/>
            <person name="Qu J."/>
            <person name="Song X.-Z."/>
            <person name="Zhang L."/>
            <person name="Thornton R."/>
            <person name="Coyle M."/>
            <person name="Francisco L."/>
            <person name="Jackson L."/>
            <person name="Javaid M."/>
            <person name="Korchina V."/>
            <person name="Kovar C."/>
            <person name="Mata R."/>
            <person name="Mathew T."/>
            <person name="Ngo R."/>
            <person name="Nguyen L."/>
            <person name="Nguyen N."/>
            <person name="Okwuonu G."/>
            <person name="Ongeri F."/>
            <person name="Pham C."/>
            <person name="Simmons D."/>
            <person name="Wilczek-Boney K."/>
            <person name="Hale W."/>
            <person name="Jakkamsetti A."/>
            <person name="Pham P."/>
            <person name="Ruth R."/>
            <person name="San Lucas F."/>
            <person name="Warren J."/>
            <person name="Zhang J."/>
            <person name="Zhao Z."/>
            <person name="Zhou C."/>
            <person name="Zhu D."/>
            <person name="Lee S."/>
            <person name="Bess C."/>
            <person name="Blankenburg K."/>
            <person name="Forbes L."/>
            <person name="Fu Q."/>
            <person name="Gubbala S."/>
            <person name="Hirani K."/>
            <person name="Jayaseelan J.C."/>
            <person name="Lara F."/>
            <person name="Munidasa M."/>
            <person name="Palculict T."/>
            <person name="Patil S."/>
            <person name="Pu L.-L."/>
            <person name="Saada N."/>
            <person name="Tang L."/>
            <person name="Weissenberger G."/>
            <person name="Zhu Y."/>
            <person name="Hemphill L."/>
            <person name="Shang Y."/>
            <person name="Youmans B."/>
            <person name="Ayvaz T."/>
            <person name="Ross M."/>
            <person name="Santibanez J."/>
            <person name="Aqrawi P."/>
            <person name="Gross S."/>
            <person name="Joshi V."/>
            <person name="Fowler G."/>
            <person name="Nazareth L."/>
            <person name="Reid J."/>
            <person name="Worley K."/>
            <person name="Petrosino J."/>
            <person name="Highlander S."/>
            <person name="Gibbs R."/>
        </authorList>
    </citation>
    <scope>NUCLEOTIDE SEQUENCE [LARGE SCALE GENOMIC DNA]</scope>
    <source>
        <strain evidence="10 11">ATCC 35242</strain>
    </source>
</reference>
<dbReference type="PROSITE" id="PS51202">
    <property type="entry name" value="RCK_C"/>
    <property type="match status" value="1"/>
</dbReference>
<evidence type="ECO:0000313" key="10">
    <source>
        <dbReference type="EMBL" id="EFU81982.1"/>
    </source>
</evidence>
<feature type="transmembrane region" description="Helical" evidence="8">
    <location>
        <begin position="358"/>
        <end position="375"/>
    </location>
</feature>
<evidence type="ECO:0000256" key="7">
    <source>
        <dbReference type="ARBA" id="ARBA00023136"/>
    </source>
</evidence>
<dbReference type="InterPro" id="IPR050144">
    <property type="entry name" value="AAE_transporter"/>
</dbReference>
<evidence type="ECO:0000256" key="3">
    <source>
        <dbReference type="ARBA" id="ARBA00022448"/>
    </source>
</evidence>
<dbReference type="Proteomes" id="UP000003343">
    <property type="component" value="Unassembled WGS sequence"/>
</dbReference>
<dbReference type="GO" id="GO:0008324">
    <property type="term" value="F:monoatomic cation transmembrane transporter activity"/>
    <property type="evidence" value="ECO:0007669"/>
    <property type="project" value="InterPro"/>
</dbReference>
<dbReference type="InterPro" id="IPR006512">
    <property type="entry name" value="YidE_YbjL"/>
</dbReference>
<evidence type="ECO:0000256" key="1">
    <source>
        <dbReference type="ARBA" id="ARBA00004651"/>
    </source>
</evidence>
<keyword evidence="6 8" id="KW-1133">Transmembrane helix</keyword>
<sequence length="533" mass="55977">MSLEGILFEFFAAHPIVLLAALLGIGMAFGHIKVKGVSLGAAAVLFLAIAVSAWASASGIKLMIPKEIAVLGLSLFAFCIGSNSGSNFFATLQTAWKSILLLVGVYVGVSAVAVGIGTLLGMPVSQIVGTLSGALTNTPMLEAGGETSGDNATATVGYSIAYLYGVLGMIFFASLALKKGKNDRDAPSPVVSKTIRVEIDTQPRLGEIFERFDEKLAFSRLRRGEQGPITRPNMSDTLNPGDLITIVGEASAVHTIIEELGHSSSHSLQTDRTYLDYRRITLSDATKAGKTIAELNMGDRFGATVSRVRRGDVDMVAYPDLTLQLGDRLRVVAPKSNIATITKYLGDSTRGLTSLNPVALGIGMTLGFLIGEIPIPNPGGGYFSVGYAAGTIIMGLIMGRIGRIGPFVTTLPYTTGQVLGEIGLLLFLAQAGTNAGGSIQTAFTGGDWWKILLLGFIITNIFGLALFILMRVVAKMGGTKLSGFMGGAQTQPAVLGFANDQTNTDPRVSLGYAMAYPVAMITKILCGTFVGMI</sequence>
<proteinExistence type="inferred from homology"/>
<name>E6M3S7_9ACTO</name>
<feature type="domain" description="RCK C-terminal" evidence="9">
    <location>
        <begin position="263"/>
        <end position="347"/>
    </location>
</feature>
<dbReference type="InterPro" id="IPR036721">
    <property type="entry name" value="RCK_C_sf"/>
</dbReference>
<evidence type="ECO:0000256" key="8">
    <source>
        <dbReference type="SAM" id="Phobius"/>
    </source>
</evidence>
<dbReference type="InterPro" id="IPR006037">
    <property type="entry name" value="RCK_C"/>
</dbReference>
<evidence type="ECO:0000256" key="4">
    <source>
        <dbReference type="ARBA" id="ARBA00022475"/>
    </source>
</evidence>
<evidence type="ECO:0000256" key="5">
    <source>
        <dbReference type="ARBA" id="ARBA00022692"/>
    </source>
</evidence>
<organism evidence="10 11">
    <name type="scientific">Mobiluncus holmesii ATCC 35242</name>
    <dbReference type="NCBI Taxonomy" id="887899"/>
    <lineage>
        <taxon>Bacteria</taxon>
        <taxon>Bacillati</taxon>
        <taxon>Actinomycetota</taxon>
        <taxon>Actinomycetes</taxon>
        <taxon>Actinomycetales</taxon>
        <taxon>Actinomycetaceae</taxon>
        <taxon>Mobiluncus</taxon>
    </lineage>
</organism>
<dbReference type="PANTHER" id="PTHR30445:SF3">
    <property type="entry name" value="TRANSPORT PROTEIN YIDE-RELATED"/>
    <property type="match status" value="1"/>
</dbReference>
<gene>
    <name evidence="10" type="ORF">HMPREF0576_0910</name>
</gene>
<feature type="transmembrane region" description="Helical" evidence="8">
    <location>
        <begin position="36"/>
        <end position="56"/>
    </location>
</feature>
<comment type="similarity">
    <text evidence="2">Belongs to the AAE transporter (TC 2.A.81) family.</text>
</comment>
<comment type="subcellular location">
    <subcellularLocation>
        <location evidence="1">Cell membrane</location>
        <topology evidence="1">Multi-pass membrane protein</topology>
    </subcellularLocation>
</comment>
<keyword evidence="11" id="KW-1185">Reference proteome</keyword>
<keyword evidence="7 8" id="KW-0472">Membrane</keyword>
<feature type="transmembrane region" description="Helical" evidence="8">
    <location>
        <begin position="99"/>
        <end position="122"/>
    </location>
</feature>
<feature type="transmembrane region" description="Helical" evidence="8">
    <location>
        <begin position="381"/>
        <end position="399"/>
    </location>
</feature>